<gene>
    <name evidence="2" type="ORF">A2907_00860</name>
</gene>
<dbReference type="EMBL" id="MEYQ01000038">
    <property type="protein sequence ID" value="OGD38639.1"/>
    <property type="molecule type" value="Genomic_DNA"/>
</dbReference>
<evidence type="ECO:0000313" key="3">
    <source>
        <dbReference type="Proteomes" id="UP000177947"/>
    </source>
</evidence>
<sequence length="148" mass="17027">MKINIKTSNLDLTPAITIYIDDKINSLEKFISGKELKDWDEKNQAAVEADVEIARTTSHHRQGDIFSAEVNLKVPGRIIRAEAKEWDIRVAIDRVKDELQIELKKYKNKQETEFRKGSRLLKKLISISPLAWLGKEKRKGGRDLEEGI</sequence>
<dbReference type="Proteomes" id="UP000177947">
    <property type="component" value="Unassembled WGS sequence"/>
</dbReference>
<dbReference type="NCBIfam" id="TIGR00741">
    <property type="entry name" value="yfiA"/>
    <property type="match status" value="1"/>
</dbReference>
<organism evidence="2 3">
    <name type="scientific">Candidatus Azambacteria bacterium RIFCSPLOWO2_01_FULL_37_9</name>
    <dbReference type="NCBI Taxonomy" id="1797297"/>
    <lineage>
        <taxon>Bacteria</taxon>
        <taxon>Candidatus Azamiibacteriota</taxon>
    </lineage>
</organism>
<dbReference type="AlphaFoldDB" id="A0A1F5C702"/>
<reference evidence="2 3" key="1">
    <citation type="journal article" date="2016" name="Nat. Commun.">
        <title>Thousands of microbial genomes shed light on interconnected biogeochemical processes in an aquifer system.</title>
        <authorList>
            <person name="Anantharaman K."/>
            <person name="Brown C.T."/>
            <person name="Hug L.A."/>
            <person name="Sharon I."/>
            <person name="Castelle C.J."/>
            <person name="Probst A.J."/>
            <person name="Thomas B.C."/>
            <person name="Singh A."/>
            <person name="Wilkins M.J."/>
            <person name="Karaoz U."/>
            <person name="Brodie E.L."/>
            <person name="Williams K.H."/>
            <person name="Hubbard S.S."/>
            <person name="Banfield J.F."/>
        </authorList>
    </citation>
    <scope>NUCLEOTIDE SEQUENCE [LARGE SCALE GENOMIC DNA]</scope>
</reference>
<protein>
    <submittedName>
        <fullName evidence="2">Ribosomal subunit interface protein</fullName>
    </submittedName>
</protein>
<name>A0A1F5C702_9BACT</name>
<dbReference type="InterPro" id="IPR036567">
    <property type="entry name" value="RHF-like"/>
</dbReference>
<comment type="caution">
    <text evidence="2">The sequence shown here is derived from an EMBL/GenBank/DDBJ whole genome shotgun (WGS) entry which is preliminary data.</text>
</comment>
<dbReference type="Gene3D" id="3.30.160.100">
    <property type="entry name" value="Ribosome hibernation promotion factor-like"/>
    <property type="match status" value="1"/>
</dbReference>
<feature type="coiled-coil region" evidence="1">
    <location>
        <begin position="89"/>
        <end position="116"/>
    </location>
</feature>
<dbReference type="SUPFAM" id="SSF69754">
    <property type="entry name" value="Ribosome binding protein Y (YfiA homologue)"/>
    <property type="match status" value="1"/>
</dbReference>
<evidence type="ECO:0000256" key="1">
    <source>
        <dbReference type="SAM" id="Coils"/>
    </source>
</evidence>
<proteinExistence type="predicted"/>
<accession>A0A1F5C702</accession>
<dbReference type="Pfam" id="PF02482">
    <property type="entry name" value="Ribosomal_S30AE"/>
    <property type="match status" value="1"/>
</dbReference>
<dbReference type="InterPro" id="IPR003489">
    <property type="entry name" value="RHF/RaiA"/>
</dbReference>
<evidence type="ECO:0000313" key="2">
    <source>
        <dbReference type="EMBL" id="OGD38639.1"/>
    </source>
</evidence>
<keyword evidence="1" id="KW-0175">Coiled coil</keyword>
<dbReference type="CDD" id="cd00552">
    <property type="entry name" value="RaiA"/>
    <property type="match status" value="1"/>
</dbReference>